<comment type="similarity">
    <text evidence="2">Belongs to the methyltransferase superfamily. HEN1 family.</text>
</comment>
<organism evidence="15 16">
    <name type="scientific">Luedemannella helvata</name>
    <dbReference type="NCBI Taxonomy" id="349315"/>
    <lineage>
        <taxon>Bacteria</taxon>
        <taxon>Bacillati</taxon>
        <taxon>Actinomycetota</taxon>
        <taxon>Actinomycetes</taxon>
        <taxon>Micromonosporales</taxon>
        <taxon>Micromonosporaceae</taxon>
        <taxon>Luedemannella</taxon>
    </lineage>
</organism>
<proteinExistence type="inferred from homology"/>
<dbReference type="CDD" id="cd02440">
    <property type="entry name" value="AdoMet_MTases"/>
    <property type="match status" value="1"/>
</dbReference>
<keyword evidence="16" id="KW-1185">Reference proteome</keyword>
<dbReference type="InterPro" id="IPR038546">
    <property type="entry name" value="Hen1_N_sf"/>
</dbReference>
<dbReference type="InterPro" id="IPR029063">
    <property type="entry name" value="SAM-dependent_MTases_sf"/>
</dbReference>
<dbReference type="InterPro" id="IPR024026">
    <property type="entry name" value="3'-RNA_MeTfrase_Hen1_bac"/>
</dbReference>
<protein>
    <recommendedName>
        <fullName evidence="3">Small RNA 2'-O-methyltransferase</fullName>
        <ecNumber evidence="11">2.1.1.386</ecNumber>
    </recommendedName>
</protein>
<comment type="cofactor">
    <cofactor evidence="1">
        <name>Mg(2+)</name>
        <dbReference type="ChEBI" id="CHEBI:18420"/>
    </cofactor>
</comment>
<dbReference type="InterPro" id="IPR026610">
    <property type="entry name" value="Hen1"/>
</dbReference>
<gene>
    <name evidence="15" type="ORF">GCM10009681_09870</name>
</gene>
<keyword evidence="8" id="KW-0460">Magnesium</keyword>
<evidence type="ECO:0000259" key="13">
    <source>
        <dbReference type="Pfam" id="PF12623"/>
    </source>
</evidence>
<dbReference type="EC" id="2.1.1.386" evidence="11"/>
<keyword evidence="5" id="KW-0808">Transferase</keyword>
<evidence type="ECO:0000256" key="2">
    <source>
        <dbReference type="ARBA" id="ARBA00009026"/>
    </source>
</evidence>
<dbReference type="Gene3D" id="3.40.50.150">
    <property type="entry name" value="Vaccinia Virus protein VP39"/>
    <property type="match status" value="1"/>
</dbReference>
<evidence type="ECO:0000256" key="12">
    <source>
        <dbReference type="ARBA" id="ARBA00048418"/>
    </source>
</evidence>
<comment type="catalytic activity">
    <reaction evidence="12">
        <text>small RNA 3'-end nucleotide + S-adenosyl-L-methionine = small RNA 3'-end 2'-O-methylnucleotide + S-adenosyl-L-homocysteine + H(+)</text>
        <dbReference type="Rhea" id="RHEA:37887"/>
        <dbReference type="Rhea" id="RHEA-COMP:10415"/>
        <dbReference type="Rhea" id="RHEA-COMP:10416"/>
        <dbReference type="ChEBI" id="CHEBI:15378"/>
        <dbReference type="ChEBI" id="CHEBI:57856"/>
        <dbReference type="ChEBI" id="CHEBI:59789"/>
        <dbReference type="ChEBI" id="CHEBI:74896"/>
        <dbReference type="ChEBI" id="CHEBI:74898"/>
        <dbReference type="EC" id="2.1.1.386"/>
    </reaction>
</comment>
<dbReference type="Pfam" id="PF12623">
    <property type="entry name" value="Hen1_L"/>
    <property type="match status" value="1"/>
</dbReference>
<evidence type="ECO:0000256" key="4">
    <source>
        <dbReference type="ARBA" id="ARBA00022603"/>
    </source>
</evidence>
<comment type="caution">
    <text evidence="15">The sequence shown here is derived from an EMBL/GenBank/DDBJ whole genome shotgun (WGS) entry which is preliminary data.</text>
</comment>
<dbReference type="EMBL" id="BAAALS010000003">
    <property type="protein sequence ID" value="GAA1741173.1"/>
    <property type="molecule type" value="Genomic_DNA"/>
</dbReference>
<evidence type="ECO:0000256" key="6">
    <source>
        <dbReference type="ARBA" id="ARBA00022691"/>
    </source>
</evidence>
<dbReference type="InterPro" id="IPR041698">
    <property type="entry name" value="Methyltransf_25"/>
</dbReference>
<keyword evidence="9" id="KW-0694">RNA-binding</keyword>
<feature type="domain" description="Methyltransferase" evidence="14">
    <location>
        <begin position="301"/>
        <end position="401"/>
    </location>
</feature>
<dbReference type="InterPro" id="IPR024740">
    <property type="entry name" value="Hen1_N"/>
</dbReference>
<reference evidence="16" key="1">
    <citation type="journal article" date="2019" name="Int. J. Syst. Evol. Microbiol.">
        <title>The Global Catalogue of Microorganisms (GCM) 10K type strain sequencing project: providing services to taxonomists for standard genome sequencing and annotation.</title>
        <authorList>
            <consortium name="The Broad Institute Genomics Platform"/>
            <consortium name="The Broad Institute Genome Sequencing Center for Infectious Disease"/>
            <person name="Wu L."/>
            <person name="Ma J."/>
        </authorList>
    </citation>
    <scope>NUCLEOTIDE SEQUENCE [LARGE SCALE GENOMIC DNA]</scope>
    <source>
        <strain evidence="16">JCM 13249</strain>
    </source>
</reference>
<dbReference type="NCBIfam" id="TIGR04074">
    <property type="entry name" value="bacter_Hen1"/>
    <property type="match status" value="1"/>
</dbReference>
<dbReference type="PANTHER" id="PTHR21404">
    <property type="entry name" value="HEN1"/>
    <property type="match status" value="1"/>
</dbReference>
<feature type="domain" description="Hen1 N-terminal" evidence="13">
    <location>
        <begin position="13"/>
        <end position="253"/>
    </location>
</feature>
<accession>A0ABP4VZ10</accession>
<evidence type="ECO:0000256" key="10">
    <source>
        <dbReference type="ARBA" id="ARBA00023158"/>
    </source>
</evidence>
<keyword evidence="7" id="KW-0479">Metal-binding</keyword>
<keyword evidence="4" id="KW-0489">Methyltransferase</keyword>
<name>A0ABP4VZ10_9ACTN</name>
<evidence type="ECO:0000256" key="7">
    <source>
        <dbReference type="ARBA" id="ARBA00022723"/>
    </source>
</evidence>
<evidence type="ECO:0000259" key="14">
    <source>
        <dbReference type="Pfam" id="PF13649"/>
    </source>
</evidence>
<evidence type="ECO:0000256" key="11">
    <source>
        <dbReference type="ARBA" id="ARBA00035025"/>
    </source>
</evidence>
<evidence type="ECO:0000256" key="8">
    <source>
        <dbReference type="ARBA" id="ARBA00022842"/>
    </source>
</evidence>
<dbReference type="Gene3D" id="3.30.1610.20">
    <property type="entry name" value="Hen1, N-terminal domain"/>
    <property type="match status" value="1"/>
</dbReference>
<evidence type="ECO:0000313" key="15">
    <source>
        <dbReference type="EMBL" id="GAA1741173.1"/>
    </source>
</evidence>
<dbReference type="PANTHER" id="PTHR21404:SF3">
    <property type="entry name" value="SMALL RNA 2'-O-METHYLTRANSFERASE"/>
    <property type="match status" value="1"/>
</dbReference>
<sequence length="481" mass="52766">MRAGRPLRHTVAVLMTLTSTDTDATDLGYLLHKHPDKVQTFDVSSGRAHVFYPAADADRCTVALLLEVDPVGLVRGKGRTDAFALGQYVNDRPYAASSLFAVALGRVFRTAMAGRCDARPDLAARALPLEIHVPALPCRGGPEVARRLFAPLGWTVTAAPVPLDETVPAWGESRYVDLRLAGEVRLADALNHLYVLLPVLDDAKHYWVSPDEVDKLIRAGDGWLAGHPDRELITRRYLARQRRLVAQAVARLAEVDDTEPEALDYDVPADGEGVPARRVPLAQARRDGVLEVLKKAGATTVLDLGCGEGALVKALAEDPAFTRVVGVDVSHRALEAANWRLWKGRLPDRVRERVELRQSSATYRDARNAGFDAAVLMEVIEHLDPPRLPALERSVFGYAQPGTVVVTTPNVEYNVRYPDLPAGATRHRDHRFEWTRAQFRAWADAVATRYGYTVSYLPIGPEDEELGPPTQLAVFARGGAA</sequence>
<keyword evidence="10" id="KW-0943">RNA-mediated gene silencing</keyword>
<dbReference type="SUPFAM" id="SSF53335">
    <property type="entry name" value="S-adenosyl-L-methionine-dependent methyltransferases"/>
    <property type="match status" value="1"/>
</dbReference>
<evidence type="ECO:0000256" key="5">
    <source>
        <dbReference type="ARBA" id="ARBA00022679"/>
    </source>
</evidence>
<keyword evidence="6" id="KW-0949">S-adenosyl-L-methionine</keyword>
<evidence type="ECO:0000256" key="1">
    <source>
        <dbReference type="ARBA" id="ARBA00001946"/>
    </source>
</evidence>
<dbReference type="Pfam" id="PF13649">
    <property type="entry name" value="Methyltransf_25"/>
    <property type="match status" value="1"/>
</dbReference>
<evidence type="ECO:0000313" key="16">
    <source>
        <dbReference type="Proteomes" id="UP001500655"/>
    </source>
</evidence>
<evidence type="ECO:0000256" key="3">
    <source>
        <dbReference type="ARBA" id="ARBA00021330"/>
    </source>
</evidence>
<evidence type="ECO:0000256" key="9">
    <source>
        <dbReference type="ARBA" id="ARBA00022884"/>
    </source>
</evidence>
<dbReference type="Proteomes" id="UP001500655">
    <property type="component" value="Unassembled WGS sequence"/>
</dbReference>